<dbReference type="InParanoid" id="A0A1X7VJ98"/>
<accession>A0A1X7VJ98</accession>
<organism evidence="1">
    <name type="scientific">Amphimedon queenslandica</name>
    <name type="common">Sponge</name>
    <dbReference type="NCBI Taxonomy" id="400682"/>
    <lineage>
        <taxon>Eukaryota</taxon>
        <taxon>Metazoa</taxon>
        <taxon>Porifera</taxon>
        <taxon>Demospongiae</taxon>
        <taxon>Heteroscleromorpha</taxon>
        <taxon>Haplosclerida</taxon>
        <taxon>Niphatidae</taxon>
        <taxon>Amphimedon</taxon>
    </lineage>
</organism>
<reference evidence="1" key="1">
    <citation type="submission" date="2017-05" db="UniProtKB">
        <authorList>
            <consortium name="EnsemblMetazoa"/>
        </authorList>
    </citation>
    <scope>IDENTIFICATION</scope>
</reference>
<evidence type="ECO:0000313" key="1">
    <source>
        <dbReference type="EnsemblMetazoa" id="Aqu2.1.40421_001"/>
    </source>
</evidence>
<protein>
    <submittedName>
        <fullName evidence="1">Uncharacterized protein</fullName>
    </submittedName>
</protein>
<dbReference type="EnsemblMetazoa" id="Aqu2.1.40421_001">
    <property type="protein sequence ID" value="Aqu2.1.40421_001"/>
    <property type="gene ID" value="Aqu2.1.40421"/>
</dbReference>
<name>A0A1X7VJ98_AMPQE</name>
<dbReference type="AlphaFoldDB" id="A0A1X7VJ98"/>
<proteinExistence type="predicted"/>
<sequence>MIMRYNEICTCIIIVSTVLWRTYYPLTFFSMLADKVHLLKSLDFLLFEFTEFRSIQLDCLVRCKVSLFLRLALVG</sequence>